<evidence type="ECO:0000313" key="14">
    <source>
        <dbReference type="Proteomes" id="UP000887013"/>
    </source>
</evidence>
<keyword evidence="14" id="KW-1185">Reference proteome</keyword>
<dbReference type="GO" id="GO:0090729">
    <property type="term" value="F:toxin activity"/>
    <property type="evidence" value="ECO:0007669"/>
    <property type="project" value="UniProtKB-KW"/>
</dbReference>
<name>A0A8X6NL86_NEPPI</name>
<accession>A0A8X6NL86</accession>
<keyword evidence="8" id="KW-0677">Repeat</keyword>
<feature type="repeat" description="ANK" evidence="12">
    <location>
        <begin position="1202"/>
        <end position="1234"/>
    </location>
</feature>
<evidence type="ECO:0000256" key="2">
    <source>
        <dbReference type="ARBA" id="ARBA00004613"/>
    </source>
</evidence>
<dbReference type="SMART" id="SM00248">
    <property type="entry name" value="ANK"/>
    <property type="match status" value="31"/>
</dbReference>
<feature type="repeat" description="ANK" evidence="12">
    <location>
        <begin position="1774"/>
        <end position="1806"/>
    </location>
</feature>
<keyword evidence="11" id="KW-1053">Target membrane</keyword>
<keyword evidence="9" id="KW-0638">Presynaptic neurotoxin</keyword>
<dbReference type="GO" id="GO:0044218">
    <property type="term" value="C:other organism cell membrane"/>
    <property type="evidence" value="ECO:0007669"/>
    <property type="project" value="UniProtKB-KW"/>
</dbReference>
<feature type="repeat" description="ANK" evidence="12">
    <location>
        <begin position="938"/>
        <end position="970"/>
    </location>
</feature>
<evidence type="ECO:0000256" key="10">
    <source>
        <dbReference type="ARBA" id="ARBA00023043"/>
    </source>
</evidence>
<feature type="repeat" description="ANK" evidence="12">
    <location>
        <begin position="1507"/>
        <end position="1539"/>
    </location>
</feature>
<feature type="repeat" description="ANK" evidence="12">
    <location>
        <begin position="1235"/>
        <end position="1267"/>
    </location>
</feature>
<feature type="repeat" description="ANK" evidence="12">
    <location>
        <begin position="1104"/>
        <end position="1136"/>
    </location>
</feature>
<feature type="repeat" description="ANK" evidence="12">
    <location>
        <begin position="1037"/>
        <end position="1069"/>
    </location>
</feature>
<dbReference type="Gene3D" id="1.25.40.20">
    <property type="entry name" value="Ankyrin repeat-containing domain"/>
    <property type="match status" value="9"/>
</dbReference>
<reference evidence="13" key="1">
    <citation type="submission" date="2020-08" db="EMBL/GenBank/DDBJ databases">
        <title>Multicomponent nature underlies the extraordinary mechanical properties of spider dragline silk.</title>
        <authorList>
            <person name="Kono N."/>
            <person name="Nakamura H."/>
            <person name="Mori M."/>
            <person name="Yoshida Y."/>
            <person name="Ohtoshi R."/>
            <person name="Malay A.D."/>
            <person name="Moran D.A.P."/>
            <person name="Tomita M."/>
            <person name="Numata K."/>
            <person name="Arakawa K."/>
        </authorList>
    </citation>
    <scope>NUCLEOTIDE SEQUENCE</scope>
</reference>
<feature type="repeat" description="ANK" evidence="12">
    <location>
        <begin position="1268"/>
        <end position="1300"/>
    </location>
</feature>
<dbReference type="EMBL" id="BMAW01010778">
    <property type="protein sequence ID" value="GFT20395.1"/>
    <property type="molecule type" value="Genomic_DNA"/>
</dbReference>
<feature type="repeat" description="ANK" evidence="12">
    <location>
        <begin position="904"/>
        <end position="926"/>
    </location>
</feature>
<proteinExistence type="predicted"/>
<dbReference type="OrthoDB" id="539810at2759"/>
<keyword evidence="5" id="KW-1052">Target cell membrane</keyword>
<dbReference type="PROSITE" id="PS50297">
    <property type="entry name" value="ANK_REP_REGION"/>
    <property type="match status" value="22"/>
</dbReference>
<evidence type="ECO:0000256" key="7">
    <source>
        <dbReference type="ARBA" id="ARBA00022699"/>
    </source>
</evidence>
<sequence>MDESFRNLLSRSDENLEVEFANYDEAGKQQIYHAILSELKHSIFKCDVDTLQRLSHVFDCLKRQISNETLQNFHGNKDNPFQSNNAVIQACKQNEIEIVKYLFKEENRTLCNLNAKDIRAMAIMPMDADEECHNAFYYAIRSSNIQMLQFLINFWPDNYFEVHRDKLNEILSDVYSELKLKNIAVSVEMDVLIRQILIEQRFFDDNPEKLAPLELHSFIDERIDMIIRGVENLEKESSKIDEIFIHRIKFIAKNIYVLKRYVRSTYNKLPWEEIEFCLAIFVRCNTLLQGRNSFYVSILTKKRILSHLENFAYCLSEEKTAILLTEEKELLRYPSSIPIREHNIAVAQVLNYAPRFKELYNDYKQTRDIFSLEIIKSYIDSVLTADIDESEGRLIITRALQVIGEHLKDTLETPKLSDATGELLLYSLPINTRDVIVELRDSLSHAESLSKRSDIKQNNPDFFSKIQNDFNKLGTLVVEILRKKKTKIIVGLLNQVFECKRLEDIKEAIGSFDVVEASETLVESPVTEELEQLEKLIGELRNKIGNKTLMENEVFEAINLAITSEKSRLTNVNMEFLVAFNAISHIVTKLKENEIDNMDVEYFKIKAEESLLSINMMTTKLHQSGLSQITGLLRTILLSAGPRMLTKDMDELIRTVIKIFTILEFEASNIRWIDEFRQKLKPKNSKKKQKELKEKCKALFFEVSVKMKDILSENGLLSNMMDRLPSLKNDKYLQATLEMLVLDAYSVLGDTRGYLSDNPMFLDKHSPTLIGKNLRNHLAHYNILNDVLIFEIFVDIALNAFKLVTEFTMDQSRKIDKVVKNDRANLVVTFDQDLQKIYTQEQLFSSLVVGDISSVKNCLRAGADLQGRDLNLWTALHFASKSPSLEVVKFVLDQNLDLMAKDINGYSPLHIASSYGRKDTVEFFLKDRHLSVNEETRDGKTALQLAIQYGHRNVVDILLKNNVNPQLKSGGHSPLRYAVWYNRKEIVESLLGIESNVNANVTAGGLTSLHIATERGHTELVYYLLDRNANIHAESDEKHVPLHKASANGNPYIVRVLLSKGAKVNAKTIDGRTPLIFATEMNRTNAADILIKHGASINVADKTTQYTPLMLSAKNNNCEMAELLLRNQATVNARDFLGQTALHFAAKNGYQEMTSLLLSRANIHIADLDGSTALHKAAEKGHTEVVKMLIQKKADVNVEDKNRQTPLHFAAEYGYIEIVKILIQEGAVIDVKDTFGSTALHLSSQHKHAEIVKYLIELGANINELNTKKRSPFHLAIESCNEEIIQHFMDRGIDLDYRSSSGCTLLHIGAKQGNKKFVEDLIRKGCDVRARDVLGRTPLHFAAESNQKEVIECLAREMTPKSFVNEFSWKDEYKYTPLYYAVKNNFKKTVYKLVKNGISAKEYESLQIAVELGFKDILDILLKECGEEFVKKIHQFRLDTGLSFLHVAVRNGHLSVVETLIDKGAEINATTFENRMSSLHFATERGHVEIVQFLVSKNGDVNVQSADGCTPLHLASAEGYAKIVEILLDGNANSDIKNNNNQLPVQVAVEKGHLSVVKVLPNKHDIFGALLCTAASKGYLEIIKYLVTQNADVHFRNSSNKMPVHIAAEFGHINIVQFFIELDPSLKDNSLLHLAVSNNHLELTKYLIVQNVDVNATNDAGYTSVHLAVVHGHKNILQILLNAGAYYNSLDKFNKTPVELAHDNSIVKALKSTEKLFLCKYPIDVELCIEDGAFVNAKRSSGMTPLHFAAWKGFEWMVDILIDNFANPNIVGNDGANPLHYASKFSHVGTVRTLLANGAIYNNLNNSRKTPLDYATREDVKNLLKLLDMSFRGVQTASFDFFRHLKEVTNIRSFMRAKNREGRTLIVAAILNDFPYVEQIKRIKQEDPSDLYEKIDQLMEEENYKESLEILETILRKREEILGSKSLGSLDIKEKKATVLYKQQNFTEALKLLEEIYLGRKEALHIETEDTLRTKGLIAMILHRQGKNKEALITLTEVEKKMKRILGEDHLEFLKVKTHEAVVLDALGKHEDAVRINIEICKKYEDRLGSNDPLTLTVRNNIGLVLKNQGKKEEALNVFAKVYEDRKHILGRNHSDTFRTLRNMVSVLSSLYKWDEALKMYDDVLVSQRAILGTNHLDVLRTQTHKADLLFSQENYLSALKIYLEDLDERKRILGSAHPEILDTEGKIAEISRKCVLDGIIGIGYLSQVYLNVNADIDNESKRAVEILIRKGLDINSRDSNGRSMLHFAVYNNKKDVVESLLCNGANVLQVTNKGNTPLHIAAYKGYGDIVNVLLEYEKQHHPTNLDAFVNAQTTATGSTALHVAANEGIAKALLKHGAIYDVQNGLDQKPVDVARKQDIIYLLRVTERVFKDAAQCNSQLIAELTKLLMLGFSVIIFARNSEGLTLLDVARITKNSILECMLTECWDSQKLHFIMH</sequence>
<evidence type="ECO:0000256" key="4">
    <source>
        <dbReference type="ARBA" id="ARBA00022525"/>
    </source>
</evidence>
<dbReference type="SUPFAM" id="SSF48403">
    <property type="entry name" value="Ankyrin repeat"/>
    <property type="match status" value="4"/>
</dbReference>
<dbReference type="PANTHER" id="PTHR24123">
    <property type="entry name" value="ANKYRIN REPEAT-CONTAINING"/>
    <property type="match status" value="1"/>
</dbReference>
<evidence type="ECO:0000256" key="12">
    <source>
        <dbReference type="PROSITE-ProRule" id="PRU00023"/>
    </source>
</evidence>
<dbReference type="InterPro" id="IPR002110">
    <property type="entry name" value="Ankyrin_rpt"/>
</dbReference>
<dbReference type="Proteomes" id="UP000887013">
    <property type="component" value="Unassembled WGS sequence"/>
</dbReference>
<feature type="repeat" description="ANK" evidence="12">
    <location>
        <begin position="1741"/>
        <end position="1773"/>
    </location>
</feature>
<feature type="repeat" description="ANK" evidence="12">
    <location>
        <begin position="1627"/>
        <end position="1659"/>
    </location>
</feature>
<evidence type="ECO:0000256" key="6">
    <source>
        <dbReference type="ARBA" id="ARBA00022656"/>
    </source>
</evidence>
<feature type="repeat" description="ANK" evidence="12">
    <location>
        <begin position="1474"/>
        <end position="1506"/>
    </location>
</feature>
<feature type="repeat" description="ANK" evidence="12">
    <location>
        <begin position="2241"/>
        <end position="2273"/>
    </location>
</feature>
<dbReference type="SUPFAM" id="SSF140860">
    <property type="entry name" value="Pseudo ankyrin repeat-like"/>
    <property type="match status" value="1"/>
</dbReference>
<keyword evidence="7" id="KW-0528">Neurotoxin</keyword>
<evidence type="ECO:0000313" key="13">
    <source>
        <dbReference type="EMBL" id="GFT20395.1"/>
    </source>
</evidence>
<dbReference type="Pfam" id="PF12796">
    <property type="entry name" value="Ank_2"/>
    <property type="match status" value="10"/>
</dbReference>
<dbReference type="GO" id="GO:0005576">
    <property type="term" value="C:extracellular region"/>
    <property type="evidence" value="ECO:0007669"/>
    <property type="project" value="UniProtKB-SubCell"/>
</dbReference>
<evidence type="ECO:0000256" key="8">
    <source>
        <dbReference type="ARBA" id="ARBA00022737"/>
    </source>
</evidence>
<keyword evidence="3" id="KW-0268">Exocytosis</keyword>
<keyword evidence="10 12" id="KW-0040">ANK repeat</keyword>
<feature type="repeat" description="ANK" evidence="12">
    <location>
        <begin position="1169"/>
        <end position="1201"/>
    </location>
</feature>
<feature type="repeat" description="ANK" evidence="12">
    <location>
        <begin position="1004"/>
        <end position="1036"/>
    </location>
</feature>
<keyword evidence="4" id="KW-0964">Secreted</keyword>
<evidence type="ECO:0000256" key="3">
    <source>
        <dbReference type="ARBA" id="ARBA00022483"/>
    </source>
</evidence>
<keyword evidence="6" id="KW-0800">Toxin</keyword>
<organism evidence="13 14">
    <name type="scientific">Nephila pilipes</name>
    <name type="common">Giant wood spider</name>
    <name type="synonym">Nephila maculata</name>
    <dbReference type="NCBI Taxonomy" id="299642"/>
    <lineage>
        <taxon>Eukaryota</taxon>
        <taxon>Metazoa</taxon>
        <taxon>Ecdysozoa</taxon>
        <taxon>Arthropoda</taxon>
        <taxon>Chelicerata</taxon>
        <taxon>Arachnida</taxon>
        <taxon>Araneae</taxon>
        <taxon>Araneomorphae</taxon>
        <taxon>Entelegynae</taxon>
        <taxon>Araneoidea</taxon>
        <taxon>Nephilidae</taxon>
        <taxon>Nephila</taxon>
    </lineage>
</organism>
<dbReference type="PROSITE" id="PS50088">
    <property type="entry name" value="ANK_REPEAT"/>
    <property type="match status" value="23"/>
</dbReference>
<feature type="repeat" description="ANK" evidence="12">
    <location>
        <begin position="2274"/>
        <end position="2296"/>
    </location>
</feature>
<feature type="repeat" description="ANK" evidence="12">
    <location>
        <begin position="871"/>
        <end position="903"/>
    </location>
</feature>
<comment type="caution">
    <text evidence="13">The sequence shown here is derived from an EMBL/GenBank/DDBJ whole genome shotgun (WGS) entry which is preliminary data.</text>
</comment>
<dbReference type="Pfam" id="PF00023">
    <property type="entry name" value="Ank"/>
    <property type="match status" value="4"/>
</dbReference>
<dbReference type="GO" id="GO:0044231">
    <property type="term" value="C:host cell presynaptic membrane"/>
    <property type="evidence" value="ECO:0007669"/>
    <property type="project" value="UniProtKB-KW"/>
</dbReference>
<protein>
    <submittedName>
        <fullName evidence="13">Uncharacterized protein</fullName>
    </submittedName>
</protein>
<feature type="repeat" description="ANK" evidence="12">
    <location>
        <begin position="1334"/>
        <end position="1366"/>
    </location>
</feature>
<feature type="repeat" description="ANK" evidence="12">
    <location>
        <begin position="1070"/>
        <end position="1102"/>
    </location>
</feature>
<dbReference type="InterPro" id="IPR051165">
    <property type="entry name" value="Multifunctional_ANK_Repeat"/>
</dbReference>
<comment type="subcellular location">
    <subcellularLocation>
        <location evidence="2">Secreted</location>
    </subcellularLocation>
    <subcellularLocation>
        <location evidence="1">Target cell membrane</location>
    </subcellularLocation>
</comment>
<dbReference type="Pfam" id="PF13374">
    <property type="entry name" value="TPR_10"/>
    <property type="match status" value="3"/>
</dbReference>
<evidence type="ECO:0000256" key="9">
    <source>
        <dbReference type="ARBA" id="ARBA00023028"/>
    </source>
</evidence>
<dbReference type="PANTHER" id="PTHR24123:SF33">
    <property type="entry name" value="PROTEIN HOS4"/>
    <property type="match status" value="1"/>
</dbReference>
<gene>
    <name evidence="13" type="primary">NCL1_14741</name>
    <name evidence="13" type="ORF">NPIL_50101</name>
</gene>
<dbReference type="PRINTS" id="PR01415">
    <property type="entry name" value="ANKYRIN"/>
</dbReference>
<evidence type="ECO:0000256" key="1">
    <source>
        <dbReference type="ARBA" id="ARBA00004175"/>
    </source>
</evidence>
<dbReference type="SUPFAM" id="SSF48452">
    <property type="entry name" value="TPR-like"/>
    <property type="match status" value="3"/>
</dbReference>
<evidence type="ECO:0000256" key="5">
    <source>
        <dbReference type="ARBA" id="ARBA00022537"/>
    </source>
</evidence>
<dbReference type="InterPro" id="IPR011990">
    <property type="entry name" value="TPR-like_helical_dom_sf"/>
</dbReference>
<dbReference type="InterPro" id="IPR036770">
    <property type="entry name" value="Ankyrin_rpt-contain_sf"/>
</dbReference>
<evidence type="ECO:0000256" key="11">
    <source>
        <dbReference type="ARBA" id="ARBA00023298"/>
    </source>
</evidence>
<dbReference type="Gene3D" id="1.25.40.10">
    <property type="entry name" value="Tetratricopeptide repeat domain"/>
    <property type="match status" value="2"/>
</dbReference>
<feature type="repeat" description="ANK" evidence="12">
    <location>
        <begin position="1137"/>
        <end position="1160"/>
    </location>
</feature>
<keyword evidence="11" id="KW-0472">Membrane</keyword>
<feature type="repeat" description="ANK" evidence="12">
    <location>
        <begin position="1440"/>
        <end position="1472"/>
    </location>
</feature>
<feature type="repeat" description="ANK" evidence="12">
    <location>
        <begin position="1301"/>
        <end position="1333"/>
    </location>
</feature>
<dbReference type="GO" id="GO:0006887">
    <property type="term" value="P:exocytosis"/>
    <property type="evidence" value="ECO:0007669"/>
    <property type="project" value="UniProtKB-KW"/>
</dbReference>
<feature type="repeat" description="ANK" evidence="12">
    <location>
        <begin position="1660"/>
        <end position="1692"/>
    </location>
</feature>